<evidence type="ECO:0000259" key="2">
    <source>
        <dbReference type="Pfam" id="PF04419"/>
    </source>
</evidence>
<proteinExistence type="predicted"/>
<accession>A0A229XAK0</accession>
<gene>
    <name evidence="3" type="ORF">CFD26_106748</name>
</gene>
<feature type="compositionally biased region" description="Low complexity" evidence="1">
    <location>
        <begin position="45"/>
        <end position="58"/>
    </location>
</feature>
<dbReference type="InterPro" id="IPR007513">
    <property type="entry name" value="SERF-like_N"/>
</dbReference>
<dbReference type="OrthoDB" id="18018at2759"/>
<feature type="compositionally biased region" description="Basic and acidic residues" evidence="1">
    <location>
        <begin position="1"/>
        <end position="15"/>
    </location>
</feature>
<sequence>MTRGNQRDRDREKNLKAKAKQKGGNPLSGTEFQRAKENNAAIMRAKQAAGQPKQQQGKRSNDSIMEFVSNIFTGNSDPQSRCFPVTIINPSAVVLRFGA</sequence>
<dbReference type="AlphaFoldDB" id="A0A229XAK0"/>
<comment type="caution">
    <text evidence="3">The sequence shown here is derived from an EMBL/GenBank/DDBJ whole genome shotgun (WGS) entry which is preliminary data.</text>
</comment>
<reference evidence="3 4" key="1">
    <citation type="submission" date="2018-08" db="EMBL/GenBank/DDBJ databases">
        <title>Draft genome sequences of two Aspergillus turcosus clinical strains isolated from bronchoalveolar lavage fluid: one azole-susceptible and the other azole-resistant.</title>
        <authorList>
            <person name="Parent-Michaud M."/>
            <person name="Dufresne P.J."/>
            <person name="Fournier E."/>
            <person name="Martineau C."/>
            <person name="Moreira S."/>
            <person name="Perkins V."/>
            <person name="De Repentigny L."/>
            <person name="Dufresne S.F."/>
        </authorList>
    </citation>
    <scope>NUCLEOTIDE SEQUENCE [LARGE SCALE GENOMIC DNA]</scope>
    <source>
        <strain evidence="3">HMR AF 1038</strain>
    </source>
</reference>
<dbReference type="STRING" id="1245748.A0A229XAK0"/>
<protein>
    <recommendedName>
        <fullName evidence="2">Small EDRK-rich factor-like N-terminal domain-containing protein</fullName>
    </recommendedName>
</protein>
<dbReference type="Pfam" id="PF04419">
    <property type="entry name" value="SERF-like_N"/>
    <property type="match status" value="1"/>
</dbReference>
<evidence type="ECO:0000256" key="1">
    <source>
        <dbReference type="SAM" id="MobiDB-lite"/>
    </source>
</evidence>
<feature type="domain" description="Small EDRK-rich factor-like N-terminal" evidence="2">
    <location>
        <begin position="1"/>
        <end position="37"/>
    </location>
</feature>
<name>A0A229XAK0_9EURO</name>
<dbReference type="EMBL" id="NIDN02000007">
    <property type="protein sequence ID" value="RLM01192.1"/>
    <property type="molecule type" value="Genomic_DNA"/>
</dbReference>
<dbReference type="Proteomes" id="UP000215289">
    <property type="component" value="Unassembled WGS sequence"/>
</dbReference>
<feature type="region of interest" description="Disordered" evidence="1">
    <location>
        <begin position="1"/>
        <end position="61"/>
    </location>
</feature>
<evidence type="ECO:0000313" key="4">
    <source>
        <dbReference type="Proteomes" id="UP000215289"/>
    </source>
</evidence>
<keyword evidence="4" id="KW-1185">Reference proteome</keyword>
<organism evidence="3 4">
    <name type="scientific">Aspergillus turcosus</name>
    <dbReference type="NCBI Taxonomy" id="1245748"/>
    <lineage>
        <taxon>Eukaryota</taxon>
        <taxon>Fungi</taxon>
        <taxon>Dikarya</taxon>
        <taxon>Ascomycota</taxon>
        <taxon>Pezizomycotina</taxon>
        <taxon>Eurotiomycetes</taxon>
        <taxon>Eurotiomycetidae</taxon>
        <taxon>Eurotiales</taxon>
        <taxon>Aspergillaceae</taxon>
        <taxon>Aspergillus</taxon>
        <taxon>Aspergillus subgen. Fumigati</taxon>
    </lineage>
</organism>
<evidence type="ECO:0000313" key="3">
    <source>
        <dbReference type="EMBL" id="RLM01192.1"/>
    </source>
</evidence>